<dbReference type="SMART" id="SM01126">
    <property type="entry name" value="DDE_Tnp_IS1595"/>
    <property type="match status" value="1"/>
</dbReference>
<proteinExistence type="predicted"/>
<organism evidence="3">
    <name type="scientific">hydrothermal vent metagenome</name>
    <dbReference type="NCBI Taxonomy" id="652676"/>
    <lineage>
        <taxon>unclassified sequences</taxon>
        <taxon>metagenomes</taxon>
        <taxon>ecological metagenomes</taxon>
    </lineage>
</organism>
<feature type="region of interest" description="Disordered" evidence="1">
    <location>
        <begin position="1"/>
        <end position="36"/>
    </location>
</feature>
<dbReference type="EMBL" id="UOFT01000053">
    <property type="protein sequence ID" value="VAW96647.1"/>
    <property type="molecule type" value="Genomic_DNA"/>
</dbReference>
<protein>
    <recommendedName>
        <fullName evidence="2">ISXO2-like transposase domain-containing protein</fullName>
    </recommendedName>
</protein>
<dbReference type="PANTHER" id="PTHR47163">
    <property type="entry name" value="DDE_TNP_IS1595 DOMAIN-CONTAINING PROTEIN"/>
    <property type="match status" value="1"/>
</dbReference>
<gene>
    <name evidence="3" type="ORF">MNBD_GAMMA23-781</name>
</gene>
<reference evidence="3" key="1">
    <citation type="submission" date="2018-06" db="EMBL/GenBank/DDBJ databases">
        <authorList>
            <person name="Zhirakovskaya E."/>
        </authorList>
    </citation>
    <scope>NUCLEOTIDE SEQUENCE</scope>
</reference>
<dbReference type="PANTHER" id="PTHR47163:SF2">
    <property type="entry name" value="SI:DKEY-17M8.2"/>
    <property type="match status" value="1"/>
</dbReference>
<sequence>MSESVTEPLTGDVEVDETYVGGKPRYKGQNKPGGSDKQAVVVAVQRGGKVTAKPVANVTAKNLKQFIRDNVDKSARIITDEYRSYKGIGKEYDGGHETVCHSKKEYVRGDVYTNTIEGFFSSVKRGLNGIYHSVSKEHLHRYMAEFEFRYNYRDLDDGARTVAAIQAADGKRLLYKDPVK</sequence>
<dbReference type="InterPro" id="IPR024445">
    <property type="entry name" value="Tnp_ISXO2-like"/>
</dbReference>
<feature type="domain" description="ISXO2-like transposase" evidence="2">
    <location>
        <begin position="8"/>
        <end position="151"/>
    </location>
</feature>
<evidence type="ECO:0000259" key="2">
    <source>
        <dbReference type="SMART" id="SM01126"/>
    </source>
</evidence>
<accession>A0A3B1AAK2</accession>
<evidence type="ECO:0000256" key="1">
    <source>
        <dbReference type="SAM" id="MobiDB-lite"/>
    </source>
</evidence>
<name>A0A3B1AAK2_9ZZZZ</name>
<evidence type="ECO:0000313" key="3">
    <source>
        <dbReference type="EMBL" id="VAW96647.1"/>
    </source>
</evidence>
<dbReference type="AlphaFoldDB" id="A0A3B1AAK2"/>
<dbReference type="Pfam" id="PF12762">
    <property type="entry name" value="DDE_Tnp_IS1595"/>
    <property type="match status" value="1"/>
</dbReference>
<dbReference type="InterPro" id="IPR053164">
    <property type="entry name" value="IS1016-like_transposase"/>
</dbReference>
<dbReference type="NCBIfam" id="NF033547">
    <property type="entry name" value="transpos_IS1595"/>
    <property type="match status" value="1"/>
</dbReference>